<dbReference type="InterPro" id="IPR000527">
    <property type="entry name" value="Flag_Lring"/>
</dbReference>
<comment type="similarity">
    <text evidence="2 7">Belongs to the FlgH family.</text>
</comment>
<evidence type="ECO:0000256" key="7">
    <source>
        <dbReference type="HAMAP-Rule" id="MF_00415"/>
    </source>
</evidence>
<evidence type="ECO:0000313" key="9">
    <source>
        <dbReference type="EMBL" id="KHL25599.1"/>
    </source>
</evidence>
<comment type="subunit">
    <text evidence="7">The basal body constitutes a major portion of the flagellar organelle and consists of four rings (L,P,S, and M) mounted on a central rod.</text>
</comment>
<evidence type="ECO:0000256" key="4">
    <source>
        <dbReference type="ARBA" id="ARBA00023136"/>
    </source>
</evidence>
<dbReference type="GO" id="GO:0071973">
    <property type="term" value="P:bacterial-type flagellum-dependent cell motility"/>
    <property type="evidence" value="ECO:0007669"/>
    <property type="project" value="InterPro"/>
</dbReference>
<name>A0A0B2BVX7_9SPHN</name>
<dbReference type="PRINTS" id="PR01008">
    <property type="entry name" value="FLGLRINGFLGH"/>
</dbReference>
<comment type="caution">
    <text evidence="9">The sequence shown here is derived from an EMBL/GenBank/DDBJ whole genome shotgun (WGS) entry which is preliminary data.</text>
</comment>
<dbReference type="OrthoDB" id="9789227at2"/>
<keyword evidence="10" id="KW-1185">Reference proteome</keyword>
<dbReference type="RefSeq" id="WP_039094104.1">
    <property type="nucleotide sequence ID" value="NZ_JTDN01000001.1"/>
</dbReference>
<comment type="function">
    <text evidence="1 7">Assembles around the rod to form the L-ring and probably protects the motor/basal body from shearing forces during rotation.</text>
</comment>
<keyword evidence="6 7" id="KW-0998">Cell outer membrane</keyword>
<dbReference type="PANTHER" id="PTHR34933">
    <property type="entry name" value="FLAGELLAR L-RING PROTEIN"/>
    <property type="match status" value="1"/>
</dbReference>
<sequence>MRFPLILALLLAGCGGVGQRPLGYMPVLPPTPVPAPSTADGNGAIFQAANGYAPLYRGYRAQGIGDLVTVRLVEVTSTVKSASSQTQRDGGISVSPPATGPFSFNPAGVNSGASSSFNGGGDAAQQSRLQGDITVTIVDVRPNGTALVRGEKQMAFSQGEEWIQLSGVIRLADVGPGNDVLSTRVADARITYGGRGSVQQSSRQGWLTSFFNLVSPF</sequence>
<feature type="region of interest" description="Disordered" evidence="8">
    <location>
        <begin position="79"/>
        <end position="125"/>
    </location>
</feature>
<reference evidence="9 10" key="1">
    <citation type="submission" date="2014-11" db="EMBL/GenBank/DDBJ databases">
        <title>Draft genome sequence of Kirrobacter mercurialis.</title>
        <authorList>
            <person name="Coil D.A."/>
            <person name="Eisen J.A."/>
        </authorList>
    </citation>
    <scope>NUCLEOTIDE SEQUENCE [LARGE SCALE GENOMIC DNA]</scope>
    <source>
        <strain evidence="9 10">Coronado</strain>
    </source>
</reference>
<keyword evidence="4 7" id="KW-0472">Membrane</keyword>
<dbReference type="AlphaFoldDB" id="A0A0B2BVX7"/>
<dbReference type="GO" id="GO:0009427">
    <property type="term" value="C:bacterial-type flagellum basal body, distal rod, L ring"/>
    <property type="evidence" value="ECO:0007669"/>
    <property type="project" value="InterPro"/>
</dbReference>
<dbReference type="Pfam" id="PF02107">
    <property type="entry name" value="FlgH"/>
    <property type="match status" value="1"/>
</dbReference>
<evidence type="ECO:0000256" key="3">
    <source>
        <dbReference type="ARBA" id="ARBA00022729"/>
    </source>
</evidence>
<evidence type="ECO:0000256" key="5">
    <source>
        <dbReference type="ARBA" id="ARBA00023143"/>
    </source>
</evidence>
<keyword evidence="9" id="KW-0966">Cell projection</keyword>
<dbReference type="HAMAP" id="MF_00415">
    <property type="entry name" value="FlgH"/>
    <property type="match status" value="1"/>
</dbReference>
<keyword evidence="3" id="KW-0732">Signal</keyword>
<comment type="subcellular location">
    <subcellularLocation>
        <location evidence="7">Cell outer membrane</location>
    </subcellularLocation>
    <subcellularLocation>
        <location evidence="7">Bacterial flagellum basal body</location>
    </subcellularLocation>
</comment>
<dbReference type="PANTHER" id="PTHR34933:SF1">
    <property type="entry name" value="FLAGELLAR L-RING PROTEIN"/>
    <property type="match status" value="1"/>
</dbReference>
<keyword evidence="5 7" id="KW-0975">Bacterial flagellum</keyword>
<evidence type="ECO:0000256" key="1">
    <source>
        <dbReference type="ARBA" id="ARBA00002591"/>
    </source>
</evidence>
<feature type="compositionally biased region" description="Polar residues" evidence="8">
    <location>
        <begin position="79"/>
        <end position="88"/>
    </location>
</feature>
<evidence type="ECO:0000256" key="8">
    <source>
        <dbReference type="SAM" id="MobiDB-lite"/>
    </source>
</evidence>
<evidence type="ECO:0000313" key="10">
    <source>
        <dbReference type="Proteomes" id="UP000030988"/>
    </source>
</evidence>
<evidence type="ECO:0000256" key="2">
    <source>
        <dbReference type="ARBA" id="ARBA00006929"/>
    </source>
</evidence>
<dbReference type="GO" id="GO:0009279">
    <property type="term" value="C:cell outer membrane"/>
    <property type="evidence" value="ECO:0007669"/>
    <property type="project" value="UniProtKB-SubCell"/>
</dbReference>
<dbReference type="Proteomes" id="UP000030988">
    <property type="component" value="Unassembled WGS sequence"/>
</dbReference>
<accession>A0A0B2BVX7</accession>
<protein>
    <recommendedName>
        <fullName evidence="7">Flagellar L-ring protein</fullName>
    </recommendedName>
    <alternativeName>
        <fullName evidence="7">Basal body L-ring protein</fullName>
    </alternativeName>
</protein>
<dbReference type="GO" id="GO:0003774">
    <property type="term" value="F:cytoskeletal motor activity"/>
    <property type="evidence" value="ECO:0007669"/>
    <property type="project" value="InterPro"/>
</dbReference>
<keyword evidence="9" id="KW-0282">Flagellum</keyword>
<evidence type="ECO:0000256" key="6">
    <source>
        <dbReference type="ARBA" id="ARBA00023237"/>
    </source>
</evidence>
<proteinExistence type="inferred from homology"/>
<keyword evidence="9" id="KW-0969">Cilium</keyword>
<gene>
    <name evidence="7" type="primary">flgH</name>
    <name evidence="9" type="ORF">PK98_02760</name>
</gene>
<dbReference type="STRING" id="1572751.PK98_02760"/>
<organism evidence="9 10">
    <name type="scientific">Croceibacterium mercuriale</name>
    <dbReference type="NCBI Taxonomy" id="1572751"/>
    <lineage>
        <taxon>Bacteria</taxon>
        <taxon>Pseudomonadati</taxon>
        <taxon>Pseudomonadota</taxon>
        <taxon>Alphaproteobacteria</taxon>
        <taxon>Sphingomonadales</taxon>
        <taxon>Erythrobacteraceae</taxon>
        <taxon>Croceibacterium</taxon>
    </lineage>
</organism>
<feature type="compositionally biased region" description="Low complexity" evidence="8">
    <location>
        <begin position="107"/>
        <end position="117"/>
    </location>
</feature>
<dbReference type="EMBL" id="JTDN01000001">
    <property type="protein sequence ID" value="KHL25599.1"/>
    <property type="molecule type" value="Genomic_DNA"/>
</dbReference>